<evidence type="ECO:0008006" key="4">
    <source>
        <dbReference type="Google" id="ProtNLM"/>
    </source>
</evidence>
<evidence type="ECO:0000256" key="1">
    <source>
        <dbReference type="SAM" id="Phobius"/>
    </source>
</evidence>
<name>A0A367XC29_9PROT</name>
<evidence type="ECO:0000313" key="3">
    <source>
        <dbReference type="Proteomes" id="UP000252517"/>
    </source>
</evidence>
<proteinExistence type="predicted"/>
<keyword evidence="1" id="KW-0472">Membrane</keyword>
<keyword evidence="1" id="KW-1133">Transmembrane helix</keyword>
<organism evidence="2 3">
    <name type="scientific">Thalassospira profundimaris</name>
    <dbReference type="NCBI Taxonomy" id="502049"/>
    <lineage>
        <taxon>Bacteria</taxon>
        <taxon>Pseudomonadati</taxon>
        <taxon>Pseudomonadota</taxon>
        <taxon>Alphaproteobacteria</taxon>
        <taxon>Rhodospirillales</taxon>
        <taxon>Thalassospiraceae</taxon>
        <taxon>Thalassospira</taxon>
    </lineage>
</organism>
<keyword evidence="1" id="KW-0812">Transmembrane</keyword>
<evidence type="ECO:0000313" key="2">
    <source>
        <dbReference type="EMBL" id="RCK51223.1"/>
    </source>
</evidence>
<gene>
    <name evidence="2" type="ORF">TH25_09620</name>
</gene>
<comment type="caution">
    <text evidence="2">The sequence shown here is derived from an EMBL/GenBank/DDBJ whole genome shotgun (WGS) entry which is preliminary data.</text>
</comment>
<dbReference type="InterPro" id="IPR009325">
    <property type="entry name" value="DUF983"/>
</dbReference>
<feature type="transmembrane region" description="Helical" evidence="1">
    <location>
        <begin position="99"/>
        <end position="117"/>
    </location>
</feature>
<dbReference type="AlphaFoldDB" id="A0A367XC29"/>
<protein>
    <recommendedName>
        <fullName evidence="4">Zinc-finger protein</fullName>
    </recommendedName>
</protein>
<sequence length="132" mass="14311">MTPDPHETSHEYPPESGASRFFTGLRRGFRRKCPNCGHGLAFSGYLKIRETCDFCGHKLGEYRCDDAPPYFTILIVGHLVVPGALAVEQSGTPSLALQLGIWIPVTLALTLGLLPFVKGGVLGVQWAMGIRG</sequence>
<accession>A0A367XC29</accession>
<dbReference type="Proteomes" id="UP000252517">
    <property type="component" value="Unassembled WGS sequence"/>
</dbReference>
<dbReference type="Pfam" id="PF06170">
    <property type="entry name" value="DUF983"/>
    <property type="match status" value="1"/>
</dbReference>
<feature type="transmembrane region" description="Helical" evidence="1">
    <location>
        <begin position="67"/>
        <end position="87"/>
    </location>
</feature>
<reference evidence="2 3" key="1">
    <citation type="submission" date="2014-07" db="EMBL/GenBank/DDBJ databases">
        <title>Draft genome sequence of Thalassospira profundimaris S25-3-2.</title>
        <authorList>
            <person name="Lai Q."/>
            <person name="Shao Z."/>
        </authorList>
    </citation>
    <scope>NUCLEOTIDE SEQUENCE [LARGE SCALE GENOMIC DNA]</scope>
    <source>
        <strain evidence="2 3">S25-3-2</strain>
    </source>
</reference>
<dbReference type="EMBL" id="JPWH01000006">
    <property type="protein sequence ID" value="RCK51223.1"/>
    <property type="molecule type" value="Genomic_DNA"/>
</dbReference>